<feature type="transmembrane region" description="Helical" evidence="6">
    <location>
        <begin position="215"/>
        <end position="234"/>
    </location>
</feature>
<sequence length="304" mass="31752">MLLKPWTRTAVLSRFSRQEAALLAVTVLWGGTFVVMHAAMAHSGPLFFVGLRFVVAGLATMLVFRRLMAGVTQAELLAGAAIGASICVAYALLGQGLQSIEASRAAFLTALYVPAVPLLQWLLTRRAPHPMVWAGIGLAFIGLLLVSNPGGASLWRLGVGEAATILGAFVIALEILLIGKYAGQVNVQRVTAIQLLVAGVCALAAMPLAGESVPAFSWVWAASGVGLGLVRALIHLTMNWAQQSVSPTRATLIYATDPVWAGIIGRIAGDRLPATALLGAVFIVAGILASELRPRRLGPAAATH</sequence>
<comment type="subcellular location">
    <subcellularLocation>
        <location evidence="1">Cell membrane</location>
        <topology evidence="1">Multi-pass membrane protein</topology>
    </subcellularLocation>
</comment>
<evidence type="ECO:0000256" key="2">
    <source>
        <dbReference type="ARBA" id="ARBA00022475"/>
    </source>
</evidence>
<feature type="transmembrane region" description="Helical" evidence="6">
    <location>
        <begin position="130"/>
        <end position="148"/>
    </location>
</feature>
<feature type="domain" description="EamA" evidence="7">
    <location>
        <begin position="21"/>
        <end position="147"/>
    </location>
</feature>
<gene>
    <name evidence="8" type="ORF">HUK68_19625</name>
</gene>
<evidence type="ECO:0000313" key="9">
    <source>
        <dbReference type="Proteomes" id="UP000509579"/>
    </source>
</evidence>
<dbReference type="InterPro" id="IPR037185">
    <property type="entry name" value="EmrE-like"/>
</dbReference>
<evidence type="ECO:0000256" key="6">
    <source>
        <dbReference type="SAM" id="Phobius"/>
    </source>
</evidence>
<dbReference type="Pfam" id="PF00892">
    <property type="entry name" value="EamA"/>
    <property type="match status" value="2"/>
</dbReference>
<organism evidence="8 9">
    <name type="scientific">Comamonas antarctica</name>
    <dbReference type="NCBI Taxonomy" id="2743470"/>
    <lineage>
        <taxon>Bacteria</taxon>
        <taxon>Pseudomonadati</taxon>
        <taxon>Pseudomonadota</taxon>
        <taxon>Betaproteobacteria</taxon>
        <taxon>Burkholderiales</taxon>
        <taxon>Comamonadaceae</taxon>
        <taxon>Comamonas</taxon>
    </lineage>
</organism>
<name>A0A6N1XBC5_9BURK</name>
<accession>A0A6N1XBC5</accession>
<feature type="transmembrane region" description="Helical" evidence="6">
    <location>
        <begin position="20"/>
        <end position="40"/>
    </location>
</feature>
<dbReference type="PANTHER" id="PTHR42920:SF5">
    <property type="entry name" value="EAMA DOMAIN-CONTAINING PROTEIN"/>
    <property type="match status" value="1"/>
</dbReference>
<proteinExistence type="predicted"/>
<dbReference type="SUPFAM" id="SSF103481">
    <property type="entry name" value="Multidrug resistance efflux transporter EmrE"/>
    <property type="match status" value="2"/>
</dbReference>
<keyword evidence="8" id="KW-0614">Plasmid</keyword>
<dbReference type="GO" id="GO:0005886">
    <property type="term" value="C:plasma membrane"/>
    <property type="evidence" value="ECO:0007669"/>
    <property type="project" value="UniProtKB-SubCell"/>
</dbReference>
<feature type="transmembrane region" description="Helical" evidence="6">
    <location>
        <begin position="76"/>
        <end position="93"/>
    </location>
</feature>
<reference evidence="8 9" key="1">
    <citation type="submission" date="2020-06" db="EMBL/GenBank/DDBJ databases">
        <title>Acidovorax antarctica sp. nov., isolated from Corinth ice sheet soil, Antarctic Fields Peninsula.</title>
        <authorList>
            <person name="Xu Q."/>
            <person name="Peng F."/>
        </authorList>
    </citation>
    <scope>NUCLEOTIDE SEQUENCE [LARGE SCALE GENOMIC DNA]</scope>
    <source>
        <strain evidence="8 9">16-35-5</strain>
        <plasmid evidence="8 9">unnamed1</plasmid>
    </source>
</reference>
<dbReference type="EMBL" id="CP054841">
    <property type="protein sequence ID" value="QKV55155.1"/>
    <property type="molecule type" value="Genomic_DNA"/>
</dbReference>
<dbReference type="InterPro" id="IPR051258">
    <property type="entry name" value="Diverse_Substrate_Transporter"/>
</dbReference>
<dbReference type="PANTHER" id="PTHR42920">
    <property type="entry name" value="OS03G0707200 PROTEIN-RELATED"/>
    <property type="match status" value="1"/>
</dbReference>
<evidence type="ECO:0000256" key="1">
    <source>
        <dbReference type="ARBA" id="ARBA00004651"/>
    </source>
</evidence>
<keyword evidence="2" id="KW-1003">Cell membrane</keyword>
<evidence type="ECO:0000256" key="4">
    <source>
        <dbReference type="ARBA" id="ARBA00022989"/>
    </source>
</evidence>
<evidence type="ECO:0000256" key="3">
    <source>
        <dbReference type="ARBA" id="ARBA00022692"/>
    </source>
</evidence>
<feature type="domain" description="EamA" evidence="7">
    <location>
        <begin position="160"/>
        <end position="288"/>
    </location>
</feature>
<protein>
    <submittedName>
        <fullName evidence="8">DMT family transporter</fullName>
    </submittedName>
</protein>
<feature type="transmembrane region" description="Helical" evidence="6">
    <location>
        <begin position="105"/>
        <end position="123"/>
    </location>
</feature>
<dbReference type="RefSeq" id="WP_175505943.1">
    <property type="nucleotide sequence ID" value="NZ_CP054841.1"/>
</dbReference>
<keyword evidence="9" id="KW-1185">Reference proteome</keyword>
<evidence type="ECO:0000259" key="7">
    <source>
        <dbReference type="Pfam" id="PF00892"/>
    </source>
</evidence>
<dbReference type="Proteomes" id="UP000509579">
    <property type="component" value="Plasmid unnamed1"/>
</dbReference>
<keyword evidence="5 6" id="KW-0472">Membrane</keyword>
<keyword evidence="4 6" id="KW-1133">Transmembrane helix</keyword>
<geneLocation type="plasmid" evidence="8 9">
    <name>unnamed1</name>
</geneLocation>
<feature type="transmembrane region" description="Helical" evidence="6">
    <location>
        <begin position="154"/>
        <end position="178"/>
    </location>
</feature>
<evidence type="ECO:0000256" key="5">
    <source>
        <dbReference type="ARBA" id="ARBA00023136"/>
    </source>
</evidence>
<dbReference type="InterPro" id="IPR000620">
    <property type="entry name" value="EamA_dom"/>
</dbReference>
<evidence type="ECO:0000313" key="8">
    <source>
        <dbReference type="EMBL" id="QKV55155.1"/>
    </source>
</evidence>
<keyword evidence="3 6" id="KW-0812">Transmembrane</keyword>
<dbReference type="KEGG" id="aant:HUK68_19625"/>
<feature type="transmembrane region" description="Helical" evidence="6">
    <location>
        <begin position="46"/>
        <end position="64"/>
    </location>
</feature>
<feature type="transmembrane region" description="Helical" evidence="6">
    <location>
        <begin position="190"/>
        <end position="209"/>
    </location>
</feature>
<dbReference type="AlphaFoldDB" id="A0A6N1XBC5"/>